<dbReference type="RefSeq" id="WP_336661572.1">
    <property type="nucleotide sequence ID" value="NZ_BAAAOP010000005.1"/>
</dbReference>
<dbReference type="NCBIfam" id="NF009154">
    <property type="entry name" value="PRK12497.3-3"/>
    <property type="match status" value="1"/>
</dbReference>
<organism evidence="4 5">
    <name type="scientific">Leucobacter alluvii</name>
    <dbReference type="NCBI Taxonomy" id="340321"/>
    <lineage>
        <taxon>Bacteria</taxon>
        <taxon>Bacillati</taxon>
        <taxon>Actinomycetota</taxon>
        <taxon>Actinomycetes</taxon>
        <taxon>Micrococcales</taxon>
        <taxon>Microbacteriaceae</taxon>
        <taxon>Leucobacter</taxon>
    </lineage>
</organism>
<feature type="region of interest" description="Disordered" evidence="3">
    <location>
        <begin position="1"/>
        <end position="29"/>
    </location>
</feature>
<dbReference type="InterPro" id="IPR011335">
    <property type="entry name" value="Restrct_endonuc-II-like"/>
</dbReference>
<name>A0ABP5MZE2_9MICO</name>
<proteinExistence type="inferred from homology"/>
<dbReference type="SUPFAM" id="SSF52980">
    <property type="entry name" value="Restriction endonuclease-like"/>
    <property type="match status" value="1"/>
</dbReference>
<dbReference type="HAMAP" id="MF_00048">
    <property type="entry name" value="UPF0102"/>
    <property type="match status" value="1"/>
</dbReference>
<dbReference type="CDD" id="cd20736">
    <property type="entry name" value="PoNe_Nuclease"/>
    <property type="match status" value="1"/>
</dbReference>
<evidence type="ECO:0000256" key="3">
    <source>
        <dbReference type="SAM" id="MobiDB-lite"/>
    </source>
</evidence>
<dbReference type="InterPro" id="IPR003509">
    <property type="entry name" value="UPF0102_YraN-like"/>
</dbReference>
<keyword evidence="5" id="KW-1185">Reference proteome</keyword>
<dbReference type="Gene3D" id="3.40.1350.10">
    <property type="match status" value="1"/>
</dbReference>
<protein>
    <recommendedName>
        <fullName evidence="2">UPF0102 protein GCM10009786_11540</fullName>
    </recommendedName>
</protein>
<dbReference type="Pfam" id="PF02021">
    <property type="entry name" value="UPF0102"/>
    <property type="match status" value="1"/>
</dbReference>
<dbReference type="PANTHER" id="PTHR34039">
    <property type="entry name" value="UPF0102 PROTEIN YRAN"/>
    <property type="match status" value="1"/>
</dbReference>
<evidence type="ECO:0000313" key="4">
    <source>
        <dbReference type="EMBL" id="GAA2187288.1"/>
    </source>
</evidence>
<reference evidence="5" key="1">
    <citation type="journal article" date="2019" name="Int. J. Syst. Evol. Microbiol.">
        <title>The Global Catalogue of Microorganisms (GCM) 10K type strain sequencing project: providing services to taxonomists for standard genome sequencing and annotation.</title>
        <authorList>
            <consortium name="The Broad Institute Genomics Platform"/>
            <consortium name="The Broad Institute Genome Sequencing Center for Infectious Disease"/>
            <person name="Wu L."/>
            <person name="Ma J."/>
        </authorList>
    </citation>
    <scope>NUCLEOTIDE SEQUENCE [LARGE SCALE GENOMIC DNA]</scope>
    <source>
        <strain evidence="5">JCM 14919</strain>
    </source>
</reference>
<dbReference type="PANTHER" id="PTHR34039:SF1">
    <property type="entry name" value="UPF0102 PROTEIN YRAN"/>
    <property type="match status" value="1"/>
</dbReference>
<dbReference type="Proteomes" id="UP001501084">
    <property type="component" value="Unassembled WGS sequence"/>
</dbReference>
<evidence type="ECO:0000313" key="5">
    <source>
        <dbReference type="Proteomes" id="UP001501084"/>
    </source>
</evidence>
<sequence length="138" mass="15076">MERTTARTHGTQRGVPGGETPHRNRTLGARGEAIAGEYLEGLGCRIVDRNWRNRHGELDLVVTDHGVVVAVEVKTRSGDGYGTPLEAITARKAARLRRLLLDWVRVHQQPASGLRIDAVGIILRAGTAPHIDHLRGIS</sequence>
<evidence type="ECO:0000256" key="1">
    <source>
        <dbReference type="ARBA" id="ARBA00006738"/>
    </source>
</evidence>
<dbReference type="EMBL" id="BAAAOP010000005">
    <property type="protein sequence ID" value="GAA2187288.1"/>
    <property type="molecule type" value="Genomic_DNA"/>
</dbReference>
<gene>
    <name evidence="4" type="ORF">GCM10009786_11540</name>
</gene>
<comment type="similarity">
    <text evidence="1 2">Belongs to the UPF0102 family.</text>
</comment>
<evidence type="ECO:0000256" key="2">
    <source>
        <dbReference type="HAMAP-Rule" id="MF_00048"/>
    </source>
</evidence>
<comment type="caution">
    <text evidence="4">The sequence shown here is derived from an EMBL/GenBank/DDBJ whole genome shotgun (WGS) entry which is preliminary data.</text>
</comment>
<dbReference type="InterPro" id="IPR011856">
    <property type="entry name" value="tRNA_endonuc-like_dom_sf"/>
</dbReference>
<accession>A0ABP5MZE2</accession>